<evidence type="ECO:0000313" key="1">
    <source>
        <dbReference type="EMBL" id="CEG37446.1"/>
    </source>
</evidence>
<name>A0A0P1AAI4_PLAHL</name>
<dbReference type="EMBL" id="CCYD01000286">
    <property type="protein sequence ID" value="CEG37446.1"/>
    <property type="molecule type" value="Genomic_DNA"/>
</dbReference>
<dbReference type="RefSeq" id="XP_024573815.1">
    <property type="nucleotide sequence ID" value="XM_024722772.1"/>
</dbReference>
<protein>
    <submittedName>
        <fullName evidence="1">Uncharacterized protein</fullName>
    </submittedName>
</protein>
<evidence type="ECO:0000313" key="2">
    <source>
        <dbReference type="Proteomes" id="UP000054928"/>
    </source>
</evidence>
<sequence length="54" mass="6018">MLYTSLCRRRNIAQLAFQGQEAPVELLTGKKTRGRVTDKASLHRACCPPAYILA</sequence>
<proteinExistence type="predicted"/>
<dbReference type="Proteomes" id="UP000054928">
    <property type="component" value="Unassembled WGS sequence"/>
</dbReference>
<accession>A0A0P1AAI4</accession>
<reference evidence="2" key="1">
    <citation type="submission" date="2014-09" db="EMBL/GenBank/DDBJ databases">
        <authorList>
            <person name="Sharma Rahul"/>
            <person name="Thines Marco"/>
        </authorList>
    </citation>
    <scope>NUCLEOTIDE SEQUENCE [LARGE SCALE GENOMIC DNA]</scope>
</reference>
<keyword evidence="2" id="KW-1185">Reference proteome</keyword>
<dbReference type="AlphaFoldDB" id="A0A0P1AAI4"/>
<organism evidence="1 2">
    <name type="scientific">Plasmopara halstedii</name>
    <name type="common">Downy mildew of sunflower</name>
    <dbReference type="NCBI Taxonomy" id="4781"/>
    <lineage>
        <taxon>Eukaryota</taxon>
        <taxon>Sar</taxon>
        <taxon>Stramenopiles</taxon>
        <taxon>Oomycota</taxon>
        <taxon>Peronosporomycetes</taxon>
        <taxon>Peronosporales</taxon>
        <taxon>Peronosporaceae</taxon>
        <taxon>Plasmopara</taxon>
    </lineage>
</organism>
<dbReference type="GeneID" id="36400094"/>